<dbReference type="RefSeq" id="WP_378098007.1">
    <property type="nucleotide sequence ID" value="NZ_JBHSEP010000011.1"/>
</dbReference>
<dbReference type="PANTHER" id="PTHR46656">
    <property type="entry name" value="PUTATIVE-RELATED"/>
    <property type="match status" value="1"/>
</dbReference>
<organism evidence="2 3">
    <name type="scientific">Cohnella hongkongensis</name>
    <dbReference type="NCBI Taxonomy" id="178337"/>
    <lineage>
        <taxon>Bacteria</taxon>
        <taxon>Bacillati</taxon>
        <taxon>Bacillota</taxon>
        <taxon>Bacilli</taxon>
        <taxon>Bacillales</taxon>
        <taxon>Paenibacillaceae</taxon>
        <taxon>Cohnella</taxon>
    </lineage>
</organism>
<dbReference type="EMBL" id="JBHSEP010000011">
    <property type="protein sequence ID" value="MFC4599703.1"/>
    <property type="molecule type" value="Genomic_DNA"/>
</dbReference>
<keyword evidence="3" id="KW-1185">Reference proteome</keyword>
<proteinExistence type="predicted"/>
<dbReference type="SUPFAM" id="SSF53756">
    <property type="entry name" value="UDP-Glycosyltransferase/glycogen phosphorylase"/>
    <property type="match status" value="1"/>
</dbReference>
<protein>
    <submittedName>
        <fullName evidence="2">Glycosyltransferase</fullName>
    </submittedName>
</protein>
<dbReference type="Pfam" id="PF00534">
    <property type="entry name" value="Glycos_transf_1"/>
    <property type="match status" value="1"/>
</dbReference>
<reference evidence="3" key="1">
    <citation type="journal article" date="2019" name="Int. J. Syst. Evol. Microbiol.">
        <title>The Global Catalogue of Microorganisms (GCM) 10K type strain sequencing project: providing services to taxonomists for standard genome sequencing and annotation.</title>
        <authorList>
            <consortium name="The Broad Institute Genomics Platform"/>
            <consortium name="The Broad Institute Genome Sequencing Center for Infectious Disease"/>
            <person name="Wu L."/>
            <person name="Ma J."/>
        </authorList>
    </citation>
    <scope>NUCLEOTIDE SEQUENCE [LARGE SCALE GENOMIC DNA]</scope>
    <source>
        <strain evidence="3">CCUG 49571</strain>
    </source>
</reference>
<dbReference type="PANTHER" id="PTHR46656:SF3">
    <property type="entry name" value="PUTATIVE-RELATED"/>
    <property type="match status" value="1"/>
</dbReference>
<dbReference type="CDD" id="cd01635">
    <property type="entry name" value="Glycosyltransferase_GTB-type"/>
    <property type="match status" value="1"/>
</dbReference>
<dbReference type="Proteomes" id="UP001596028">
    <property type="component" value="Unassembled WGS sequence"/>
</dbReference>
<dbReference type="InterPro" id="IPR001296">
    <property type="entry name" value="Glyco_trans_1"/>
</dbReference>
<evidence type="ECO:0000313" key="3">
    <source>
        <dbReference type="Proteomes" id="UP001596028"/>
    </source>
</evidence>
<dbReference type="Gene3D" id="3.40.50.2000">
    <property type="entry name" value="Glycogen Phosphorylase B"/>
    <property type="match status" value="1"/>
</dbReference>
<evidence type="ECO:0000259" key="1">
    <source>
        <dbReference type="Pfam" id="PF00534"/>
    </source>
</evidence>
<gene>
    <name evidence="2" type="ORF">ACFO3S_15730</name>
</gene>
<comment type="caution">
    <text evidence="2">The sequence shown here is derived from an EMBL/GenBank/DDBJ whole genome shotgun (WGS) entry which is preliminary data.</text>
</comment>
<sequence length="429" mass="48984">MKALFYKALYKSALPFKKLLVLIIPQAIRKRIKKIIIDKGYQDELKSVSTLPSASSFGHFNGINLIGYSRAEMGIGESCRIAAKSLETTRIEYAVLNFIGTNSAKMSDTTWEHKETRAPEYNVNIFHLNAEQMFEVYTHFGAGLFEGRYNIGFWHWELEDFPEEWLDGFNFVNEVWVPSSFVSNAISMKSPVPVVRIPHAIEVKIEHKRNRAYYGLPEDAFLFLTMYDMNSFQERKNPMGSIQSFKQMFAPDDMSVGLVVKINNASANRQDFKAIEQSIKGYSNIYVINKTLSRNDTNALLAVSDSFISLHRSEGFGLGLAEAMYLGKPAIGTNWSSTTDFMNSQNSCPVKYQLVSVGDDYGPYQAYQRWAEPDISHAAKYMKRLVEDSVYYKQIAVEGERYIKSELSPYAVGKLIEKRMRYIQRHFGG</sequence>
<name>A0ABV9FCL4_9BACL</name>
<feature type="domain" description="Glycosyl transferase family 1" evidence="1">
    <location>
        <begin position="230"/>
        <end position="338"/>
    </location>
</feature>
<evidence type="ECO:0000313" key="2">
    <source>
        <dbReference type="EMBL" id="MFC4599703.1"/>
    </source>
</evidence>
<accession>A0ABV9FCL4</accession>